<evidence type="ECO:0000313" key="2">
    <source>
        <dbReference type="Proteomes" id="UP000006038"/>
    </source>
</evidence>
<accession>J3MGY0</accession>
<reference evidence="1" key="2">
    <citation type="submission" date="2013-04" db="UniProtKB">
        <authorList>
            <consortium name="EnsemblPlants"/>
        </authorList>
    </citation>
    <scope>IDENTIFICATION</scope>
</reference>
<dbReference type="Proteomes" id="UP000006038">
    <property type="component" value="Chromosome 6"/>
</dbReference>
<reference evidence="1" key="1">
    <citation type="journal article" date="2013" name="Nat. Commun.">
        <title>Whole-genome sequencing of Oryza brachyantha reveals mechanisms underlying Oryza genome evolution.</title>
        <authorList>
            <person name="Chen J."/>
            <person name="Huang Q."/>
            <person name="Gao D."/>
            <person name="Wang J."/>
            <person name="Lang Y."/>
            <person name="Liu T."/>
            <person name="Li B."/>
            <person name="Bai Z."/>
            <person name="Luis Goicoechea J."/>
            <person name="Liang C."/>
            <person name="Chen C."/>
            <person name="Zhang W."/>
            <person name="Sun S."/>
            <person name="Liao Y."/>
            <person name="Zhang X."/>
            <person name="Yang L."/>
            <person name="Song C."/>
            <person name="Wang M."/>
            <person name="Shi J."/>
            <person name="Liu G."/>
            <person name="Liu J."/>
            <person name="Zhou H."/>
            <person name="Zhou W."/>
            <person name="Yu Q."/>
            <person name="An N."/>
            <person name="Chen Y."/>
            <person name="Cai Q."/>
            <person name="Wang B."/>
            <person name="Liu B."/>
            <person name="Min J."/>
            <person name="Huang Y."/>
            <person name="Wu H."/>
            <person name="Li Z."/>
            <person name="Zhang Y."/>
            <person name="Yin Y."/>
            <person name="Song W."/>
            <person name="Jiang J."/>
            <person name="Jackson S.A."/>
            <person name="Wing R.A."/>
            <person name="Wang J."/>
            <person name="Chen M."/>
        </authorList>
    </citation>
    <scope>NUCLEOTIDE SEQUENCE [LARGE SCALE GENOMIC DNA]</scope>
    <source>
        <strain evidence="1">cv. IRGC 101232</strain>
    </source>
</reference>
<organism evidence="1">
    <name type="scientific">Oryza brachyantha</name>
    <name type="common">malo sina</name>
    <dbReference type="NCBI Taxonomy" id="4533"/>
    <lineage>
        <taxon>Eukaryota</taxon>
        <taxon>Viridiplantae</taxon>
        <taxon>Streptophyta</taxon>
        <taxon>Embryophyta</taxon>
        <taxon>Tracheophyta</taxon>
        <taxon>Spermatophyta</taxon>
        <taxon>Magnoliopsida</taxon>
        <taxon>Liliopsida</taxon>
        <taxon>Poales</taxon>
        <taxon>Poaceae</taxon>
        <taxon>BOP clade</taxon>
        <taxon>Oryzoideae</taxon>
        <taxon>Oryzeae</taxon>
        <taxon>Oryzinae</taxon>
        <taxon>Oryza</taxon>
    </lineage>
</organism>
<dbReference type="EnsemblPlants" id="OB06G32740.1">
    <property type="protein sequence ID" value="OB06G32740.1"/>
    <property type="gene ID" value="OB06G32740"/>
</dbReference>
<protein>
    <submittedName>
        <fullName evidence="1">Uncharacterized protein</fullName>
    </submittedName>
</protein>
<evidence type="ECO:0000313" key="1">
    <source>
        <dbReference type="EnsemblPlants" id="OB06G32740.1"/>
    </source>
</evidence>
<dbReference type="AlphaFoldDB" id="J3MGY0"/>
<sequence>MRPLPIPEDFTVPHGIMARTPDDILLMCGHILIDGVLGASLILETPHIFA</sequence>
<proteinExistence type="predicted"/>
<dbReference type="Gramene" id="OB06G32740.1">
    <property type="protein sequence ID" value="OB06G32740.1"/>
    <property type="gene ID" value="OB06G32740"/>
</dbReference>
<keyword evidence="2" id="KW-1185">Reference proteome</keyword>
<dbReference type="HOGENOM" id="CLU_3127535_0_0_1"/>
<name>J3MGY0_ORYBR</name>